<evidence type="ECO:0000313" key="3">
    <source>
        <dbReference type="EMBL" id="CAL1408086.1"/>
    </source>
</evidence>
<dbReference type="EMBL" id="OZ034821">
    <property type="protein sequence ID" value="CAL1408086.1"/>
    <property type="molecule type" value="Genomic_DNA"/>
</dbReference>
<evidence type="ECO:0000313" key="4">
    <source>
        <dbReference type="Proteomes" id="UP001497516"/>
    </source>
</evidence>
<dbReference type="PANTHER" id="PTHR43689:SF1">
    <property type="entry name" value="ALPHA_BETA-HYDROLASES SUPERFAMILY PROTEIN"/>
    <property type="match status" value="1"/>
</dbReference>
<dbReference type="AlphaFoldDB" id="A0AAV2GBI5"/>
<organism evidence="3 4">
    <name type="scientific">Linum trigynum</name>
    <dbReference type="NCBI Taxonomy" id="586398"/>
    <lineage>
        <taxon>Eukaryota</taxon>
        <taxon>Viridiplantae</taxon>
        <taxon>Streptophyta</taxon>
        <taxon>Embryophyta</taxon>
        <taxon>Tracheophyta</taxon>
        <taxon>Spermatophyta</taxon>
        <taxon>Magnoliopsida</taxon>
        <taxon>eudicotyledons</taxon>
        <taxon>Gunneridae</taxon>
        <taxon>Pentapetalae</taxon>
        <taxon>rosids</taxon>
        <taxon>fabids</taxon>
        <taxon>Malpighiales</taxon>
        <taxon>Linaceae</taxon>
        <taxon>Linum</taxon>
    </lineage>
</organism>
<dbReference type="PANTHER" id="PTHR43689">
    <property type="entry name" value="HYDROLASE"/>
    <property type="match status" value="1"/>
</dbReference>
<evidence type="ECO:0000256" key="1">
    <source>
        <dbReference type="SAM" id="MobiDB-lite"/>
    </source>
</evidence>
<name>A0AAV2GBI5_9ROSI</name>
<dbReference type="Pfam" id="PF00561">
    <property type="entry name" value="Abhydrolase_1"/>
    <property type="match status" value="1"/>
</dbReference>
<proteinExistence type="predicted"/>
<dbReference type="InterPro" id="IPR029058">
    <property type="entry name" value="AB_hydrolase_fold"/>
</dbReference>
<keyword evidence="4" id="KW-1185">Reference proteome</keyword>
<evidence type="ECO:0000259" key="2">
    <source>
        <dbReference type="Pfam" id="PF00561"/>
    </source>
</evidence>
<feature type="domain" description="AB hydrolase-1" evidence="2">
    <location>
        <begin position="188"/>
        <end position="508"/>
    </location>
</feature>
<feature type="region of interest" description="Disordered" evidence="1">
    <location>
        <begin position="310"/>
        <end position="335"/>
    </location>
</feature>
<dbReference type="Proteomes" id="UP001497516">
    <property type="component" value="Chromosome 8"/>
</dbReference>
<protein>
    <recommendedName>
        <fullName evidence="2">AB hydrolase-1 domain-containing protein</fullName>
    </recommendedName>
</protein>
<reference evidence="3 4" key="1">
    <citation type="submission" date="2024-04" db="EMBL/GenBank/DDBJ databases">
        <authorList>
            <person name="Fracassetti M."/>
        </authorList>
    </citation>
    <scope>NUCLEOTIDE SEQUENCE [LARGE SCALE GENOMIC DNA]</scope>
</reference>
<dbReference type="InterPro" id="IPR000073">
    <property type="entry name" value="AB_hydrolase_1"/>
</dbReference>
<dbReference type="SUPFAM" id="SSF53474">
    <property type="entry name" value="alpha/beta-Hydrolases"/>
    <property type="match status" value="1"/>
</dbReference>
<dbReference type="Gene3D" id="3.40.50.1820">
    <property type="entry name" value="alpha/beta hydrolase"/>
    <property type="match status" value="1"/>
</dbReference>
<gene>
    <name evidence="3" type="ORF">LTRI10_LOCUS47710</name>
</gene>
<dbReference type="GO" id="GO:0009941">
    <property type="term" value="C:chloroplast envelope"/>
    <property type="evidence" value="ECO:0007669"/>
    <property type="project" value="TreeGrafter"/>
</dbReference>
<sequence length="536" mass="57740">MSGNGVAIASTHHPSQCHQAQFSSCPKTHLFFGHSSSNSSPPIGKAKIFSKRHSSLRLCMSRSSRDALVFGTNGNLTDNPITKFILRRAVSASASSSSLSGSAGAFPEQLSDTEEKKMVKKKKKKKQIAGIDQDELVDPELLADPDSCFCEFRGVKIHHKLYESQSPEANGSSPQIASSDSNKKLGFPIILLHGFGASLFSWSRAMKRLGEATSAPKVVAFDRPAFGLTSRVDPSSSSLKAEDPKPLNPYSMAFAVLATLYFIDFLKADKVVLVGHSAGSLVAVNTYFEAPDRVAALILVAPAIFAPNPSSKVSKGSDSGRGNLGEGAQEEKSDSKGVLGNPFIALLKKLSRLAASIARATLKLLNGMMNMLDSLYKKALSAILCSALGLMLIRMAIDKFGVLAVKNAWYDAQQANEEILSGYTKPLRVKGWDKALAEFTAATLAAVDSEAKAPVSKRLHEITCPVLIVTGDTDRIVPAWNAKRLSQAIPGSSLEVIKYCGHLPQEEKMEEFVTIVQKFLQRAFGDMEEPSLQPSH</sequence>
<accession>A0AAV2GBI5</accession>